<evidence type="ECO:0000313" key="5">
    <source>
        <dbReference type="Proteomes" id="UP000014760"/>
    </source>
</evidence>
<evidence type="ECO:0000259" key="2">
    <source>
        <dbReference type="PROSITE" id="PS50181"/>
    </source>
</evidence>
<evidence type="ECO:0000256" key="1">
    <source>
        <dbReference type="SAM" id="MobiDB-lite"/>
    </source>
</evidence>
<dbReference type="InterPro" id="IPR036047">
    <property type="entry name" value="F-box-like_dom_sf"/>
</dbReference>
<dbReference type="EnsemblMetazoa" id="CapteT163094">
    <property type="protein sequence ID" value="CapteP163094"/>
    <property type="gene ID" value="CapteG163094"/>
</dbReference>
<dbReference type="Pfam" id="PF00646">
    <property type="entry name" value="F-box"/>
    <property type="match status" value="1"/>
</dbReference>
<dbReference type="EMBL" id="KB296865">
    <property type="protein sequence ID" value="ELU11240.1"/>
    <property type="molecule type" value="Genomic_DNA"/>
</dbReference>
<evidence type="ECO:0000313" key="4">
    <source>
        <dbReference type="EnsemblMetazoa" id="CapteP163094"/>
    </source>
</evidence>
<dbReference type="PANTHER" id="PTHR13252">
    <property type="entry name" value="F-BOX ONLY PROTEIN 28"/>
    <property type="match status" value="1"/>
</dbReference>
<organism evidence="3">
    <name type="scientific">Capitella teleta</name>
    <name type="common">Polychaete worm</name>
    <dbReference type="NCBI Taxonomy" id="283909"/>
    <lineage>
        <taxon>Eukaryota</taxon>
        <taxon>Metazoa</taxon>
        <taxon>Spiralia</taxon>
        <taxon>Lophotrochozoa</taxon>
        <taxon>Annelida</taxon>
        <taxon>Polychaeta</taxon>
        <taxon>Sedentaria</taxon>
        <taxon>Scolecida</taxon>
        <taxon>Capitellidae</taxon>
        <taxon>Capitella</taxon>
    </lineage>
</organism>
<dbReference type="HOGENOM" id="CLU_024146_1_0_1"/>
<dbReference type="AlphaFoldDB" id="R7V671"/>
<dbReference type="OrthoDB" id="5860767at2759"/>
<reference evidence="4" key="3">
    <citation type="submission" date="2015-06" db="UniProtKB">
        <authorList>
            <consortium name="EnsemblMetazoa"/>
        </authorList>
    </citation>
    <scope>IDENTIFICATION</scope>
</reference>
<dbReference type="SUPFAM" id="SSF81383">
    <property type="entry name" value="F-box domain"/>
    <property type="match status" value="1"/>
</dbReference>
<protein>
    <recommendedName>
        <fullName evidence="2">F-box domain-containing protein</fullName>
    </recommendedName>
</protein>
<proteinExistence type="predicted"/>
<reference evidence="5" key="1">
    <citation type="submission" date="2012-12" db="EMBL/GenBank/DDBJ databases">
        <authorList>
            <person name="Hellsten U."/>
            <person name="Grimwood J."/>
            <person name="Chapman J.A."/>
            <person name="Shapiro H."/>
            <person name="Aerts A."/>
            <person name="Otillar R.P."/>
            <person name="Terry A.Y."/>
            <person name="Boore J.L."/>
            <person name="Simakov O."/>
            <person name="Marletaz F."/>
            <person name="Cho S.-J."/>
            <person name="Edsinger-Gonzales E."/>
            <person name="Havlak P."/>
            <person name="Kuo D.-H."/>
            <person name="Larsson T."/>
            <person name="Lv J."/>
            <person name="Arendt D."/>
            <person name="Savage R."/>
            <person name="Osoegawa K."/>
            <person name="de Jong P."/>
            <person name="Lindberg D.R."/>
            <person name="Seaver E.C."/>
            <person name="Weisblat D.A."/>
            <person name="Putnam N.H."/>
            <person name="Grigoriev I.V."/>
            <person name="Rokhsar D.S."/>
        </authorList>
    </citation>
    <scope>NUCLEOTIDE SEQUENCE</scope>
    <source>
        <strain evidence="5">I ESC-2004</strain>
    </source>
</reference>
<dbReference type="Proteomes" id="UP000014760">
    <property type="component" value="Unassembled WGS sequence"/>
</dbReference>
<sequence length="349" mass="39901">MDESSNQGLLGLPQEIQEKILSYLSFDEIANLRNVCCDMNKLGSQILNKGFIQVDKYHSQIQREVKVQLPRRESERRNHPLARHVDILAAIETRLSLLSMTYMKYVSMGVCCFIPGKVLDEIYRVIKDVRKNTNPPRSHEMLQELRDISSMAMEHFDEHVVPLLKESMQANESSTLNSTFPVNGLSVPSPKPLFQSTPPLNASYPRLSYSLSTDNSARSSVLKQITSVKQQLRSNSNSLLTLRKDVTDSRARQMRVIQEQKRRLTTQDRKITLQAQKISEQERIINDLSKKMVENDRKFEEILSKVPLLNGDKSHKEEAGPSSESGSNRKRKSNHVAAQSRPKRSCRIK</sequence>
<accession>R7V671</accession>
<dbReference type="GO" id="GO:0000209">
    <property type="term" value="P:protein polyubiquitination"/>
    <property type="evidence" value="ECO:0007669"/>
    <property type="project" value="TreeGrafter"/>
</dbReference>
<dbReference type="CDD" id="cd22100">
    <property type="entry name" value="F-box_FBXO28"/>
    <property type="match status" value="1"/>
</dbReference>
<gene>
    <name evidence="3" type="ORF">CAPTEDRAFT_163094</name>
</gene>
<reference evidence="3 5" key="2">
    <citation type="journal article" date="2013" name="Nature">
        <title>Insights into bilaterian evolution from three spiralian genomes.</title>
        <authorList>
            <person name="Simakov O."/>
            <person name="Marletaz F."/>
            <person name="Cho S.J."/>
            <person name="Edsinger-Gonzales E."/>
            <person name="Havlak P."/>
            <person name="Hellsten U."/>
            <person name="Kuo D.H."/>
            <person name="Larsson T."/>
            <person name="Lv J."/>
            <person name="Arendt D."/>
            <person name="Savage R."/>
            <person name="Osoegawa K."/>
            <person name="de Jong P."/>
            <person name="Grimwood J."/>
            <person name="Chapman J.A."/>
            <person name="Shapiro H."/>
            <person name="Aerts A."/>
            <person name="Otillar R.P."/>
            <person name="Terry A.Y."/>
            <person name="Boore J.L."/>
            <person name="Grigoriev I.V."/>
            <person name="Lindberg D.R."/>
            <person name="Seaver E.C."/>
            <person name="Weisblat D.A."/>
            <person name="Putnam N.H."/>
            <person name="Rokhsar D.S."/>
        </authorList>
    </citation>
    <scope>NUCLEOTIDE SEQUENCE</scope>
    <source>
        <strain evidence="3 5">I ESC-2004</strain>
    </source>
</reference>
<dbReference type="FunCoup" id="R7V671">
    <property type="interactions" value="24"/>
</dbReference>
<dbReference type="STRING" id="283909.R7V671"/>
<keyword evidence="5" id="KW-1185">Reference proteome</keyword>
<dbReference type="PROSITE" id="PS50181">
    <property type="entry name" value="FBOX"/>
    <property type="match status" value="1"/>
</dbReference>
<dbReference type="PANTHER" id="PTHR13252:SF9">
    <property type="entry name" value="F-BOX ONLY PROTEIN 28"/>
    <property type="match status" value="1"/>
</dbReference>
<feature type="region of interest" description="Disordered" evidence="1">
    <location>
        <begin position="304"/>
        <end position="349"/>
    </location>
</feature>
<dbReference type="InterPro" id="IPR001810">
    <property type="entry name" value="F-box_dom"/>
</dbReference>
<name>R7V671_CAPTE</name>
<dbReference type="OMA" id="SSHFPRC"/>
<dbReference type="InterPro" id="IPR039719">
    <property type="entry name" value="FBXO28"/>
</dbReference>
<dbReference type="EMBL" id="AMQN01005810">
    <property type="status" value="NOT_ANNOTATED_CDS"/>
    <property type="molecule type" value="Genomic_DNA"/>
</dbReference>
<feature type="domain" description="F-box" evidence="2">
    <location>
        <begin position="6"/>
        <end position="54"/>
    </location>
</feature>
<evidence type="ECO:0000313" key="3">
    <source>
        <dbReference type="EMBL" id="ELU11240.1"/>
    </source>
</evidence>